<sequence length="175" mass="20541">MDGQPLFESERLVFSTWTPDQLEDVFRLHDDEEVGRYLMGRAETREDAQKRMNEWAKHYAKFGFCKFRLTRKSDGAFIGRAGFGTHGPENTPELGYAILRSEWRKGYASEAAIAIRDWLFRETDHDFCWGFAYSANTPSIKILRSIGMEFTHTEIEPETNQELTFHKYTRDMWHG</sequence>
<protein>
    <submittedName>
        <fullName evidence="2">Ribosomal-protein-alanine N-acetyltransferase</fullName>
    </submittedName>
</protein>
<dbReference type="GO" id="GO:0016747">
    <property type="term" value="F:acyltransferase activity, transferring groups other than amino-acyl groups"/>
    <property type="evidence" value="ECO:0007669"/>
    <property type="project" value="InterPro"/>
</dbReference>
<dbReference type="SUPFAM" id="SSF55729">
    <property type="entry name" value="Acyl-CoA N-acyltransferases (Nat)"/>
    <property type="match status" value="1"/>
</dbReference>
<evidence type="ECO:0000313" key="3">
    <source>
        <dbReference type="Proteomes" id="UP000258927"/>
    </source>
</evidence>
<keyword evidence="2" id="KW-0808">Transferase</keyword>
<dbReference type="KEGG" id="mmyr:MXMO3_02704"/>
<dbReference type="Gene3D" id="3.40.630.30">
    <property type="match status" value="1"/>
</dbReference>
<gene>
    <name evidence="2" type="ORF">MXMO3_02704</name>
</gene>
<dbReference type="PROSITE" id="PS51186">
    <property type="entry name" value="GNAT"/>
    <property type="match status" value="1"/>
</dbReference>
<dbReference type="STRING" id="1122213.GCA_000423365_00340"/>
<keyword evidence="3" id="KW-1185">Reference proteome</keyword>
<accession>A0A2R4MGX2</accession>
<dbReference type="PANTHER" id="PTHR43792:SF1">
    <property type="entry name" value="N-ACETYLTRANSFERASE DOMAIN-CONTAINING PROTEIN"/>
    <property type="match status" value="1"/>
</dbReference>
<evidence type="ECO:0000259" key="1">
    <source>
        <dbReference type="PROSITE" id="PS51186"/>
    </source>
</evidence>
<dbReference type="InterPro" id="IPR000182">
    <property type="entry name" value="GNAT_dom"/>
</dbReference>
<dbReference type="EMBL" id="CP021330">
    <property type="protein sequence ID" value="AVX05215.1"/>
    <property type="molecule type" value="Genomic_DNA"/>
</dbReference>
<feature type="domain" description="N-acetyltransferase" evidence="1">
    <location>
        <begin position="12"/>
        <end position="170"/>
    </location>
</feature>
<dbReference type="Proteomes" id="UP000258927">
    <property type="component" value="Chromosome"/>
</dbReference>
<proteinExistence type="predicted"/>
<evidence type="ECO:0000313" key="2">
    <source>
        <dbReference type="EMBL" id="AVX05215.1"/>
    </source>
</evidence>
<dbReference type="Pfam" id="PF13302">
    <property type="entry name" value="Acetyltransf_3"/>
    <property type="match status" value="1"/>
</dbReference>
<dbReference type="InterPro" id="IPR051531">
    <property type="entry name" value="N-acetyltransferase"/>
</dbReference>
<dbReference type="InterPro" id="IPR016181">
    <property type="entry name" value="Acyl_CoA_acyltransferase"/>
</dbReference>
<dbReference type="PANTHER" id="PTHR43792">
    <property type="entry name" value="GNAT FAMILY, PUTATIVE (AFU_ORTHOLOGUE AFUA_3G00765)-RELATED-RELATED"/>
    <property type="match status" value="1"/>
</dbReference>
<reference evidence="2 3" key="1">
    <citation type="submission" date="2017-05" db="EMBL/GenBank/DDBJ databases">
        <title>Genome Analysis of Maritalea myrionectae HL2708#5.</title>
        <authorList>
            <consortium name="Cotde Inc.-PKNU"/>
            <person name="Jang D."/>
            <person name="Oh H.-M."/>
        </authorList>
    </citation>
    <scope>NUCLEOTIDE SEQUENCE [LARGE SCALE GENOMIC DNA]</scope>
    <source>
        <strain evidence="2 3">HL2708#5</strain>
    </source>
</reference>
<dbReference type="AlphaFoldDB" id="A0A2R4MGX2"/>
<name>A0A2R4MGX2_9HYPH</name>
<organism evidence="2 3">
    <name type="scientific">Maritalea myrionectae</name>
    <dbReference type="NCBI Taxonomy" id="454601"/>
    <lineage>
        <taxon>Bacteria</taxon>
        <taxon>Pseudomonadati</taxon>
        <taxon>Pseudomonadota</taxon>
        <taxon>Alphaproteobacteria</taxon>
        <taxon>Hyphomicrobiales</taxon>
        <taxon>Devosiaceae</taxon>
        <taxon>Maritalea</taxon>
    </lineage>
</organism>
<dbReference type="RefSeq" id="WP_117396191.1">
    <property type="nucleotide sequence ID" value="NZ_CP021330.1"/>
</dbReference>